<dbReference type="InterPro" id="IPR019786">
    <property type="entry name" value="Zinc_finger_PHD-type_CS"/>
</dbReference>
<feature type="region of interest" description="Disordered" evidence="5">
    <location>
        <begin position="965"/>
        <end position="1140"/>
    </location>
</feature>
<feature type="compositionally biased region" description="Gly residues" evidence="5">
    <location>
        <begin position="1354"/>
        <end position="1369"/>
    </location>
</feature>
<sequence>MTEGVDASPVVEGGEQCGEPVTKRIRLSPQPSGGRTGVGSCLDADAQAEEGSSPSARQAVRFAVAVFARRPSGRRDSCERQTPPIASTPPPCAGCVQAPVPPAAAAPGSMSPPGAPPSDASDSAAPGPSPASEASPAVEQALAPGPPPPAALDPRRDPEPGPVPDPAPDPSPPPALAGELGQAGTAPAPSAPAPRAGPGPPPLPRSQRASRLVWTGPRAEDGVGGGVPTAPAEQAGAGPGRSRPRQSSCGGAQVPQAGSPTHPVPADPASPTKTDPAPLIPGRPKRKAAERRRWLPEDLTGGEPGAEAEGGAEGPSPGGRRGSAAAAEAAAQRGAQHAALLGLYERLTAEQAAAAAEQEAAEAGPAAPRRRRGGPRWTRPRKPKARGKGSERPPVGTRIWVKTPGFCAWPAVVFSIAHARRLEVPDLLASYVPECTLVHFYGEHNHVWLPSEEVAALAAEAAEAGAEAERRQALEAWSARHKNNPSGPATLAELDGAEPPGEQHRPPGTARRPSGPAAEAARLQRLRDARLAAAALEEVEAVPPEAPRRRPQRFGQAARAAAEEAGGNWEMVGEEYSDSGGEEAGATGAAGAAADGARVGGEVAGGARAWRSWLRVCACCGQDGAQLTCYGCRRVYHTLCLSPPVLSPAWMAPGHAWACAGCGAANTEPDATKAKPEAGGEEAERLGLTPDWLIHAGAFRVFQLQPPTSDAPFIRGLLDPCTNSKTNPNIPAEVLYDKADDGLRLANRWAGRHVILNPEFTSQTQWRFVNRAIDEVESGSVPAVLLVCRNSTDTAYFQRLRPYPRVMLRRGRCRFKDYSKSPIGFGIAVFCIARLAGGEATLDLYRRFVEAFAERGEPNIPIDRAFVDTPAFPALLGRLADHTVRHLRDSWAQCSDCHKWRLVPFEAYSRLTADPRARAAWTCADLGGGGGCLRPQNRAELHGVHYVRRRGAMAAERQEGLLGLGVWEGAPPAGAEGEAEGEAEEAEEEGEDDEEDGEDGEAEAGRTGEKATAGEEARGGAQEAAPEPVEPGRAAPGGRAGTPVPERSADEGAGPGGGTDKESEGGKEVEEVGEADGEASSNAEGAAEDPPKPRAEPAEELQASPPPDMDPAPLLDTLARPPLDLNGHLRPGPGPGPGPGAAWGCGAEAWAGARPGLGLLALALAPRAQPLYALGPGLCPPPAWPQGWPRQERPGGPLLLPRSGAPLGLPGSEMRGAQPGPGPQSYTKTPFLDLRRHPQRGPLPLPNPLPLPLLPPLPPAGDHELLDLGGARLGPGGALRGPYPGSPVSEAFGASAASLEARGAGGSGGGSTLAQYTAGRPAAASAAAAWGPLPLPTSSQPGGRRRGPHRRGGPSIGAGGGYGSGSGLSGSLGGSLGGRALGEGQGTGSGGLLGGGASPSAGALAAALQAQALLLQARMRGAEQQAQAAALQQAQAQAPGPGQGHGGEREWAQAGLGLTPAPAPGAQPGEAVHETGYAQVQAGTSAGLAGPRAGLRGGASVPPVGSGPPLQTGGGGPCEGAPQRLLLAAAQAAARLQQWQHEHPAAQPLGLPGGWRPGPAQPAGHGSSPHG</sequence>
<dbReference type="InterPro" id="IPR019787">
    <property type="entry name" value="Znf_PHD-finger"/>
</dbReference>
<feature type="compositionally biased region" description="Pro residues" evidence="5">
    <location>
        <begin position="189"/>
        <end position="204"/>
    </location>
</feature>
<feature type="region of interest" description="Disordered" evidence="5">
    <location>
        <begin position="72"/>
        <end position="330"/>
    </location>
</feature>
<dbReference type="Gene3D" id="3.30.40.10">
    <property type="entry name" value="Zinc/RING finger domain, C3HC4 (zinc finger)"/>
    <property type="match status" value="1"/>
</dbReference>
<evidence type="ECO:0000313" key="10">
    <source>
        <dbReference type="Proteomes" id="UP000612055"/>
    </source>
</evidence>
<feature type="compositionally biased region" description="Acidic residues" evidence="5">
    <location>
        <begin position="977"/>
        <end position="1002"/>
    </location>
</feature>
<feature type="compositionally biased region" description="Basic residues" evidence="5">
    <location>
        <begin position="1343"/>
        <end position="1352"/>
    </location>
</feature>
<feature type="domain" description="CW-type" evidence="8">
    <location>
        <begin position="885"/>
        <end position="940"/>
    </location>
</feature>
<dbReference type="GO" id="GO:0008270">
    <property type="term" value="F:zinc ion binding"/>
    <property type="evidence" value="ECO:0007669"/>
    <property type="project" value="UniProtKB-KW"/>
</dbReference>
<feature type="compositionally biased region" description="Low complexity" evidence="5">
    <location>
        <begin position="1019"/>
        <end position="1045"/>
    </location>
</feature>
<feature type="domain" description="PWWP" evidence="7">
    <location>
        <begin position="395"/>
        <end position="460"/>
    </location>
</feature>
<evidence type="ECO:0000256" key="3">
    <source>
        <dbReference type="ARBA" id="ARBA00022833"/>
    </source>
</evidence>
<dbReference type="Gene3D" id="2.30.30.140">
    <property type="match status" value="1"/>
</dbReference>
<dbReference type="PROSITE" id="PS50812">
    <property type="entry name" value="PWWP"/>
    <property type="match status" value="1"/>
</dbReference>
<feature type="region of interest" description="Disordered" evidence="5">
    <location>
        <begin position="1187"/>
        <end position="1229"/>
    </location>
</feature>
<evidence type="ECO:0000256" key="2">
    <source>
        <dbReference type="ARBA" id="ARBA00022771"/>
    </source>
</evidence>
<dbReference type="InterPro" id="IPR001965">
    <property type="entry name" value="Znf_PHD"/>
</dbReference>
<name>A0A835XMN7_9CHLO</name>
<accession>A0A835XMN7</accession>
<feature type="compositionally biased region" description="Gly residues" evidence="5">
    <location>
        <begin position="311"/>
        <end position="321"/>
    </location>
</feature>
<dbReference type="InterPro" id="IPR011011">
    <property type="entry name" value="Znf_FYVE_PHD"/>
</dbReference>
<feature type="region of interest" description="Disordered" evidence="5">
    <location>
        <begin position="1"/>
        <end position="57"/>
    </location>
</feature>
<feature type="compositionally biased region" description="Low complexity" evidence="5">
    <location>
        <begin position="553"/>
        <end position="566"/>
    </location>
</feature>
<feature type="region of interest" description="Disordered" evidence="5">
    <location>
        <begin position="479"/>
        <end position="519"/>
    </location>
</feature>
<dbReference type="EMBL" id="JAEHOE010000116">
    <property type="protein sequence ID" value="KAG2486142.1"/>
    <property type="molecule type" value="Genomic_DNA"/>
</dbReference>
<feature type="compositionally biased region" description="Low complexity" evidence="5">
    <location>
        <begin position="105"/>
        <end position="143"/>
    </location>
</feature>
<feature type="compositionally biased region" description="Basic and acidic residues" evidence="5">
    <location>
        <begin position="1003"/>
        <end position="1018"/>
    </location>
</feature>
<evidence type="ECO:0008006" key="11">
    <source>
        <dbReference type="Google" id="ProtNLM"/>
    </source>
</evidence>
<dbReference type="Gene3D" id="3.30.40.100">
    <property type="match status" value="1"/>
</dbReference>
<feature type="region of interest" description="Disordered" evidence="5">
    <location>
        <begin position="541"/>
        <end position="567"/>
    </location>
</feature>
<evidence type="ECO:0000259" key="7">
    <source>
        <dbReference type="PROSITE" id="PS50812"/>
    </source>
</evidence>
<reference evidence="9" key="1">
    <citation type="journal article" date="2020" name="bioRxiv">
        <title>Comparative genomics of Chlamydomonas.</title>
        <authorList>
            <person name="Craig R.J."/>
            <person name="Hasan A.R."/>
            <person name="Ness R.W."/>
            <person name="Keightley P.D."/>
        </authorList>
    </citation>
    <scope>NUCLEOTIDE SEQUENCE</scope>
    <source>
        <strain evidence="9">CCAP 11/70</strain>
    </source>
</reference>
<keyword evidence="2 4" id="KW-0863">Zinc-finger</keyword>
<feature type="compositionally biased region" description="Low complexity" evidence="5">
    <location>
        <begin position="355"/>
        <end position="367"/>
    </location>
</feature>
<dbReference type="SUPFAM" id="SSF63748">
    <property type="entry name" value="Tudor/PWWP/MBT"/>
    <property type="match status" value="1"/>
</dbReference>
<dbReference type="InterPro" id="IPR000313">
    <property type="entry name" value="PWWP_dom"/>
</dbReference>
<dbReference type="OrthoDB" id="544708at2759"/>
<feature type="compositionally biased region" description="Basic and acidic residues" evidence="5">
    <location>
        <begin position="1059"/>
        <end position="1070"/>
    </location>
</feature>
<dbReference type="CDD" id="cd05162">
    <property type="entry name" value="PWWP"/>
    <property type="match status" value="1"/>
</dbReference>
<dbReference type="PROSITE" id="PS01359">
    <property type="entry name" value="ZF_PHD_1"/>
    <property type="match status" value="1"/>
</dbReference>
<evidence type="ECO:0000259" key="8">
    <source>
        <dbReference type="PROSITE" id="PS51050"/>
    </source>
</evidence>
<dbReference type="Pfam" id="PF07496">
    <property type="entry name" value="zf-CW"/>
    <property type="match status" value="1"/>
</dbReference>
<keyword evidence="10" id="KW-1185">Reference proteome</keyword>
<feature type="region of interest" description="Disordered" evidence="5">
    <location>
        <begin position="1537"/>
        <end position="1571"/>
    </location>
</feature>
<dbReference type="SMART" id="SM00249">
    <property type="entry name" value="PHD"/>
    <property type="match status" value="1"/>
</dbReference>
<gene>
    <name evidence="9" type="ORF">HYH03_015106</name>
</gene>
<organism evidence="9 10">
    <name type="scientific">Edaphochlamys debaryana</name>
    <dbReference type="NCBI Taxonomy" id="47281"/>
    <lineage>
        <taxon>Eukaryota</taxon>
        <taxon>Viridiplantae</taxon>
        <taxon>Chlorophyta</taxon>
        <taxon>core chlorophytes</taxon>
        <taxon>Chlorophyceae</taxon>
        <taxon>CS clade</taxon>
        <taxon>Chlamydomonadales</taxon>
        <taxon>Chlamydomonadales incertae sedis</taxon>
        <taxon>Edaphochlamys</taxon>
    </lineage>
</organism>
<feature type="compositionally biased region" description="Low complexity" evidence="5">
    <location>
        <begin position="1430"/>
        <end position="1440"/>
    </location>
</feature>
<evidence type="ECO:0000313" key="9">
    <source>
        <dbReference type="EMBL" id="KAG2486142.1"/>
    </source>
</evidence>
<keyword evidence="3" id="KW-0862">Zinc</keyword>
<proteinExistence type="predicted"/>
<feature type="compositionally biased region" description="Low complexity" evidence="5">
    <location>
        <begin position="1496"/>
        <end position="1511"/>
    </location>
</feature>
<dbReference type="PROSITE" id="PS50016">
    <property type="entry name" value="ZF_PHD_2"/>
    <property type="match status" value="1"/>
</dbReference>
<dbReference type="Pfam" id="PF00855">
    <property type="entry name" value="PWWP"/>
    <property type="match status" value="1"/>
</dbReference>
<feature type="domain" description="PHD-type" evidence="6">
    <location>
        <begin position="614"/>
        <end position="665"/>
    </location>
</feature>
<dbReference type="InterPro" id="IPR013083">
    <property type="entry name" value="Znf_RING/FYVE/PHD"/>
</dbReference>
<comment type="caution">
    <text evidence="9">The sequence shown here is derived from an EMBL/GenBank/DDBJ whole genome shotgun (WGS) entry which is preliminary data.</text>
</comment>
<keyword evidence="1" id="KW-0479">Metal-binding</keyword>
<evidence type="ECO:0000256" key="1">
    <source>
        <dbReference type="ARBA" id="ARBA00022723"/>
    </source>
</evidence>
<evidence type="ECO:0000256" key="4">
    <source>
        <dbReference type="PROSITE-ProRule" id="PRU00146"/>
    </source>
</evidence>
<dbReference type="PROSITE" id="PS51050">
    <property type="entry name" value="ZF_CW"/>
    <property type="match status" value="1"/>
</dbReference>
<dbReference type="InterPro" id="IPR011124">
    <property type="entry name" value="Znf_CW"/>
</dbReference>
<feature type="region of interest" description="Disordered" evidence="5">
    <location>
        <begin position="1430"/>
        <end position="1449"/>
    </location>
</feature>
<evidence type="ECO:0000256" key="5">
    <source>
        <dbReference type="SAM" id="MobiDB-lite"/>
    </source>
</evidence>
<feature type="compositionally biased region" description="Pro residues" evidence="5">
    <location>
        <begin position="160"/>
        <end position="175"/>
    </location>
</feature>
<evidence type="ECO:0000259" key="6">
    <source>
        <dbReference type="PROSITE" id="PS50016"/>
    </source>
</evidence>
<dbReference type="SUPFAM" id="SSF57903">
    <property type="entry name" value="FYVE/PHD zinc finger"/>
    <property type="match status" value="1"/>
</dbReference>
<feature type="region of interest" description="Disordered" evidence="5">
    <location>
        <begin position="1329"/>
        <end position="1369"/>
    </location>
</feature>
<feature type="compositionally biased region" description="Basic residues" evidence="5">
    <location>
        <begin position="368"/>
        <end position="387"/>
    </location>
</feature>
<protein>
    <recommendedName>
        <fullName evidence="11">PWWP domain-containing protein</fullName>
    </recommendedName>
</protein>
<feature type="region of interest" description="Disordered" evidence="5">
    <location>
        <begin position="355"/>
        <end position="396"/>
    </location>
</feature>
<dbReference type="Proteomes" id="UP000612055">
    <property type="component" value="Unassembled WGS sequence"/>
</dbReference>
<feature type="region of interest" description="Disordered" evidence="5">
    <location>
        <begin position="1496"/>
        <end position="1521"/>
    </location>
</feature>